<evidence type="ECO:0000256" key="2">
    <source>
        <dbReference type="ARBA" id="ARBA00012758"/>
    </source>
</evidence>
<dbReference type="CDD" id="cd08995">
    <property type="entry name" value="GH32_EcAec43-like"/>
    <property type="match status" value="1"/>
</dbReference>
<evidence type="ECO:0000259" key="7">
    <source>
        <dbReference type="Pfam" id="PF08244"/>
    </source>
</evidence>
<gene>
    <name evidence="8" type="ORF">EDF64_1143</name>
</gene>
<dbReference type="InterPro" id="IPR013148">
    <property type="entry name" value="Glyco_hydro_32_N"/>
</dbReference>
<dbReference type="InterPro" id="IPR023296">
    <property type="entry name" value="Glyco_hydro_beta-prop_sf"/>
</dbReference>
<evidence type="ECO:0000313" key="9">
    <source>
        <dbReference type="Proteomes" id="UP000295764"/>
    </source>
</evidence>
<evidence type="ECO:0000256" key="1">
    <source>
        <dbReference type="ARBA" id="ARBA00009902"/>
    </source>
</evidence>
<evidence type="ECO:0000256" key="3">
    <source>
        <dbReference type="ARBA" id="ARBA00022801"/>
    </source>
</evidence>
<feature type="domain" description="Glycosyl hydrolase family 32 C-terminal" evidence="7">
    <location>
        <begin position="362"/>
        <end position="487"/>
    </location>
</feature>
<evidence type="ECO:0000259" key="6">
    <source>
        <dbReference type="Pfam" id="PF00251"/>
    </source>
</evidence>
<reference evidence="8 9" key="1">
    <citation type="submission" date="2019-03" db="EMBL/GenBank/DDBJ databases">
        <title>Genomic analyses of the natural microbiome of Caenorhabditis elegans.</title>
        <authorList>
            <person name="Samuel B."/>
        </authorList>
    </citation>
    <scope>NUCLEOTIDE SEQUENCE [LARGE SCALE GENOMIC DNA]</scope>
    <source>
        <strain evidence="8 9">JUb65</strain>
    </source>
</reference>
<dbReference type="InterPro" id="IPR013189">
    <property type="entry name" value="Glyco_hydro_32_C"/>
</dbReference>
<dbReference type="Gene3D" id="2.115.10.20">
    <property type="entry name" value="Glycosyl hydrolase domain, family 43"/>
    <property type="match status" value="1"/>
</dbReference>
<dbReference type="EC" id="3.2.1.26" evidence="2"/>
<dbReference type="SUPFAM" id="SSF75005">
    <property type="entry name" value="Arabinanase/levansucrase/invertase"/>
    <property type="match status" value="1"/>
</dbReference>
<sequence>MTLAPSTHFQPPLGFVGDVIPFEQDGTAWLFYLLDERPDAPPLERPTGMPWAAVTTTDFVTFDNKGVVLPSGGPDASDFDCYTGSIVRDDAGTLHLFYTGHNPRITTGPDGGGKDAQVIAHATSSGDLTDWVKHPDWDFPALAGYSPEDWRDPFVFRPNADRPWQMLLATRRPDEPYRRSGVVARLESDDLVTWRDAEPIWEPHRFITQECPDVFQWGEWWYLVYSEFSDAFCTRYRIATSPDGPWFAPADDTVDGRAFYAAKTVALGDERYFVGWIASKEDQRDGAPWQWAGTMATLQAHQRADGSLRFDLPEGVKAVYTDEVDVTSHLEPVNGAPAVVGTGAATRYAAWVGPQLPAEALVTVDLTIEADSRSLGLLLRASDDAEEGYALRLEPDRNRLVLDRWPRGSTGSEQWQVLGDVPHAVELERPVDLTPGEHHIEVHLDGDICVAVVDGAVALSTRLYDRPTGRVGVFAQDGAFTLERLTIRTR</sequence>
<accession>A0A4R6DCQ9</accession>
<dbReference type="GO" id="GO:0004564">
    <property type="term" value="F:beta-fructofuranosidase activity"/>
    <property type="evidence" value="ECO:0007669"/>
    <property type="project" value="UniProtKB-EC"/>
</dbReference>
<comment type="similarity">
    <text evidence="1 5">Belongs to the glycosyl hydrolase 32 family.</text>
</comment>
<dbReference type="OrthoDB" id="9759709at2"/>
<dbReference type="AlphaFoldDB" id="A0A4R6DCQ9"/>
<dbReference type="Pfam" id="PF08244">
    <property type="entry name" value="Glyco_hydro_32C"/>
    <property type="match status" value="1"/>
</dbReference>
<dbReference type="SMART" id="SM00640">
    <property type="entry name" value="Glyco_32"/>
    <property type="match status" value="1"/>
</dbReference>
<dbReference type="STRING" id="2035.RU06_00940"/>
<dbReference type="Proteomes" id="UP000295764">
    <property type="component" value="Unassembled WGS sequence"/>
</dbReference>
<dbReference type="InterPro" id="IPR051214">
    <property type="entry name" value="GH32_Enzymes"/>
</dbReference>
<evidence type="ECO:0000313" key="8">
    <source>
        <dbReference type="EMBL" id="TDN41924.1"/>
    </source>
</evidence>
<dbReference type="PANTHER" id="PTHR43101:SF1">
    <property type="entry name" value="BETA-FRUCTOSIDASE"/>
    <property type="match status" value="1"/>
</dbReference>
<keyword evidence="3 5" id="KW-0378">Hydrolase</keyword>
<dbReference type="GO" id="GO:0005975">
    <property type="term" value="P:carbohydrate metabolic process"/>
    <property type="evidence" value="ECO:0007669"/>
    <property type="project" value="InterPro"/>
</dbReference>
<evidence type="ECO:0000256" key="5">
    <source>
        <dbReference type="RuleBase" id="RU362110"/>
    </source>
</evidence>
<keyword evidence="4 5" id="KW-0326">Glycosidase</keyword>
<dbReference type="PANTHER" id="PTHR43101">
    <property type="entry name" value="BETA-FRUCTOSIDASE"/>
    <property type="match status" value="1"/>
</dbReference>
<dbReference type="Pfam" id="PF00251">
    <property type="entry name" value="Glyco_hydro_32N"/>
    <property type="match status" value="1"/>
</dbReference>
<comment type="caution">
    <text evidence="8">The sequence shown here is derived from an EMBL/GenBank/DDBJ whole genome shotgun (WGS) entry which is preliminary data.</text>
</comment>
<name>A0A4R6DCQ9_9MICO</name>
<evidence type="ECO:0000256" key="4">
    <source>
        <dbReference type="ARBA" id="ARBA00023295"/>
    </source>
</evidence>
<protein>
    <recommendedName>
        <fullName evidence="2">beta-fructofuranosidase</fullName>
        <ecNumber evidence="2">3.2.1.26</ecNumber>
    </recommendedName>
</protein>
<dbReference type="Gene3D" id="2.60.120.560">
    <property type="entry name" value="Exo-inulinase, domain 1"/>
    <property type="match status" value="1"/>
</dbReference>
<dbReference type="RefSeq" id="WP_133520966.1">
    <property type="nucleotide sequence ID" value="NZ_SNVW01000014.1"/>
</dbReference>
<organism evidence="8 9">
    <name type="scientific">Curtobacterium flaccumfaciens</name>
    <dbReference type="NCBI Taxonomy" id="2035"/>
    <lineage>
        <taxon>Bacteria</taxon>
        <taxon>Bacillati</taxon>
        <taxon>Actinomycetota</taxon>
        <taxon>Actinomycetes</taxon>
        <taxon>Micrococcales</taxon>
        <taxon>Microbacteriaceae</taxon>
        <taxon>Curtobacterium</taxon>
    </lineage>
</organism>
<dbReference type="EMBL" id="SNVW01000014">
    <property type="protein sequence ID" value="TDN41924.1"/>
    <property type="molecule type" value="Genomic_DNA"/>
</dbReference>
<dbReference type="InterPro" id="IPR001362">
    <property type="entry name" value="Glyco_hydro_32"/>
</dbReference>
<proteinExistence type="inferred from homology"/>
<feature type="domain" description="Glycosyl hydrolase family 32 N-terminal" evidence="6">
    <location>
        <begin position="8"/>
        <end position="298"/>
    </location>
</feature>